<gene>
    <name evidence="2" type="ORF">CKY47_13515</name>
</gene>
<comment type="caution">
    <text evidence="2">The sequence shown here is derived from an EMBL/GenBank/DDBJ whole genome shotgun (WGS) entry which is preliminary data.</text>
</comment>
<organism evidence="2 3">
    <name type="scientific">Saccharothrix yanglingensis</name>
    <dbReference type="NCBI Taxonomy" id="659496"/>
    <lineage>
        <taxon>Bacteria</taxon>
        <taxon>Bacillati</taxon>
        <taxon>Actinomycetota</taxon>
        <taxon>Actinomycetes</taxon>
        <taxon>Pseudonocardiales</taxon>
        <taxon>Pseudonocardiaceae</taxon>
        <taxon>Saccharothrix</taxon>
    </lineage>
</organism>
<name>A0ABU0WYY8_9PSEU</name>
<protein>
    <submittedName>
        <fullName evidence="2">Uncharacterized protein</fullName>
    </submittedName>
</protein>
<proteinExistence type="predicted"/>
<dbReference type="RefSeq" id="WP_306746139.1">
    <property type="nucleotide sequence ID" value="NZ_NSDM01000005.1"/>
</dbReference>
<sequence length="95" mass="10258">MKRLRSDEAEPTVDPRPYRPAGRSRPRSPPGRRGPARGGVAAPAPAVHRRGRLPVRDITAALRGEPTRPYSHRGLGAAAPIGHPREAFTSAGRDR</sequence>
<feature type="region of interest" description="Disordered" evidence="1">
    <location>
        <begin position="1"/>
        <end position="95"/>
    </location>
</feature>
<evidence type="ECO:0000313" key="2">
    <source>
        <dbReference type="EMBL" id="MDQ2584982.1"/>
    </source>
</evidence>
<evidence type="ECO:0000313" key="3">
    <source>
        <dbReference type="Proteomes" id="UP001225605"/>
    </source>
</evidence>
<keyword evidence="3" id="KW-1185">Reference proteome</keyword>
<dbReference type="EMBL" id="NSDM01000005">
    <property type="protein sequence ID" value="MDQ2584982.1"/>
    <property type="molecule type" value="Genomic_DNA"/>
</dbReference>
<dbReference type="Proteomes" id="UP001225605">
    <property type="component" value="Unassembled WGS sequence"/>
</dbReference>
<accession>A0ABU0WYY8</accession>
<reference evidence="2 3" key="1">
    <citation type="submission" date="2017-06" db="EMBL/GenBank/DDBJ databases">
        <title>Cultured bacterium strain Saccharothrix yanglingensis Hhs.015.</title>
        <authorList>
            <person name="Xia Y."/>
        </authorList>
    </citation>
    <scope>NUCLEOTIDE SEQUENCE [LARGE SCALE GENOMIC DNA]</scope>
    <source>
        <strain evidence="2 3">Hhs.015</strain>
    </source>
</reference>
<evidence type="ECO:0000256" key="1">
    <source>
        <dbReference type="SAM" id="MobiDB-lite"/>
    </source>
</evidence>